<gene>
    <name evidence="1" type="ORF">SKAU_G00342390</name>
</gene>
<protein>
    <recommendedName>
        <fullName evidence="3">PiggyBac transposable element-derived protein domain-containing protein</fullName>
    </recommendedName>
</protein>
<keyword evidence="2" id="KW-1185">Reference proteome</keyword>
<dbReference type="OrthoDB" id="8963689at2759"/>
<reference evidence="1" key="1">
    <citation type="journal article" date="2023" name="Science">
        <title>Genome structures resolve the early diversification of teleost fishes.</title>
        <authorList>
            <person name="Parey E."/>
            <person name="Louis A."/>
            <person name="Montfort J."/>
            <person name="Bouchez O."/>
            <person name="Roques C."/>
            <person name="Iampietro C."/>
            <person name="Lluch J."/>
            <person name="Castinel A."/>
            <person name="Donnadieu C."/>
            <person name="Desvignes T."/>
            <person name="Floi Bucao C."/>
            <person name="Jouanno E."/>
            <person name="Wen M."/>
            <person name="Mejri S."/>
            <person name="Dirks R."/>
            <person name="Jansen H."/>
            <person name="Henkel C."/>
            <person name="Chen W.J."/>
            <person name="Zahm M."/>
            <person name="Cabau C."/>
            <person name="Klopp C."/>
            <person name="Thompson A.W."/>
            <person name="Robinson-Rechavi M."/>
            <person name="Braasch I."/>
            <person name="Lecointre G."/>
            <person name="Bobe J."/>
            <person name="Postlethwait J.H."/>
            <person name="Berthelot C."/>
            <person name="Roest Crollius H."/>
            <person name="Guiguen Y."/>
        </authorList>
    </citation>
    <scope>NUCLEOTIDE SEQUENCE</scope>
    <source>
        <strain evidence="1">WJC10195</strain>
    </source>
</reference>
<dbReference type="EMBL" id="JAINUF010000015">
    <property type="protein sequence ID" value="KAJ8341948.1"/>
    <property type="molecule type" value="Genomic_DNA"/>
</dbReference>
<evidence type="ECO:0000313" key="1">
    <source>
        <dbReference type="EMBL" id="KAJ8341948.1"/>
    </source>
</evidence>
<evidence type="ECO:0000313" key="2">
    <source>
        <dbReference type="Proteomes" id="UP001152622"/>
    </source>
</evidence>
<evidence type="ECO:0008006" key="3">
    <source>
        <dbReference type="Google" id="ProtNLM"/>
    </source>
</evidence>
<name>A0A9Q1EN86_SYNKA</name>
<comment type="caution">
    <text evidence="1">The sequence shown here is derived from an EMBL/GenBank/DDBJ whole genome shotgun (WGS) entry which is preliminary data.</text>
</comment>
<organism evidence="1 2">
    <name type="scientific">Synaphobranchus kaupii</name>
    <name type="common">Kaup's arrowtooth eel</name>
    <dbReference type="NCBI Taxonomy" id="118154"/>
    <lineage>
        <taxon>Eukaryota</taxon>
        <taxon>Metazoa</taxon>
        <taxon>Chordata</taxon>
        <taxon>Craniata</taxon>
        <taxon>Vertebrata</taxon>
        <taxon>Euteleostomi</taxon>
        <taxon>Actinopterygii</taxon>
        <taxon>Neopterygii</taxon>
        <taxon>Teleostei</taxon>
        <taxon>Anguilliformes</taxon>
        <taxon>Synaphobranchidae</taxon>
        <taxon>Synaphobranchus</taxon>
    </lineage>
</organism>
<dbReference type="AlphaFoldDB" id="A0A9Q1EN86"/>
<sequence>MNLRLKEMELETIRVNGGCKKQQAEFDVSRHIRMVPPFREAEVEKYFSLFERVAITLKWPKDAWSLLLQCVPEEVNMYTVARGDLTWRIRGGEDARGPLPSKARGEDVDLVKQLAAVSASDPSFHLLLKATLDITLFRELYPSFKLANRFSLVMLLPAVQFPTSRGRQTSRGSPAVGLLGKDRLHRRLGPPMLAARQAGAVQVSGDDPLLAPHLGKGHTLFVDNWYSSPTLFHHLLTYNTLAKPEVDAHLLR</sequence>
<accession>A0A9Q1EN86</accession>
<dbReference type="Proteomes" id="UP001152622">
    <property type="component" value="Chromosome 15"/>
</dbReference>
<proteinExistence type="predicted"/>